<keyword evidence="2" id="KW-1185">Reference proteome</keyword>
<evidence type="ECO:0000313" key="2">
    <source>
        <dbReference type="Proteomes" id="UP001375539"/>
    </source>
</evidence>
<dbReference type="Proteomes" id="UP001375539">
    <property type="component" value="Unassembled WGS sequence"/>
</dbReference>
<proteinExistence type="predicted"/>
<organism evidence="1 2">
    <name type="scientific">Streptomyces pratisoli</name>
    <dbReference type="NCBI Taxonomy" id="3139917"/>
    <lineage>
        <taxon>Bacteria</taxon>
        <taxon>Bacillati</taxon>
        <taxon>Actinomycetota</taxon>
        <taxon>Actinomycetes</taxon>
        <taxon>Kitasatosporales</taxon>
        <taxon>Streptomycetaceae</taxon>
        <taxon>Streptomyces</taxon>
    </lineage>
</organism>
<evidence type="ECO:0000313" key="1">
    <source>
        <dbReference type="EMBL" id="MEJ8661883.1"/>
    </source>
</evidence>
<dbReference type="EMBL" id="JBBKAI010000002">
    <property type="protein sequence ID" value="MEJ8661883.1"/>
    <property type="molecule type" value="Genomic_DNA"/>
</dbReference>
<reference evidence="1" key="1">
    <citation type="submission" date="2024-03" db="EMBL/GenBank/DDBJ databases">
        <title>Novel Streptomyces species of biotechnological and ecological value are a feature of Machair soil.</title>
        <authorList>
            <person name="Prole J.R."/>
            <person name="Goodfellow M."/>
            <person name="Allenby N."/>
            <person name="Ward A.C."/>
        </authorList>
    </citation>
    <scope>NUCLEOTIDE SEQUENCE</scope>
    <source>
        <strain evidence="1">MS1.AVA.4</strain>
    </source>
</reference>
<gene>
    <name evidence="1" type="ORF">WKI58_36180</name>
</gene>
<comment type="caution">
    <text evidence="1">The sequence shown here is derived from an EMBL/GenBank/DDBJ whole genome shotgun (WGS) entry which is preliminary data.</text>
</comment>
<name>A0ACC6QTY3_9ACTN</name>
<accession>A0ACC6QTY3</accession>
<sequence length="237" mass="24897">MTITLITGANRGLGFETARRLVEAGHTVYLGARDAQRGREASERIGARTVEIDVTSDQSVQAAAQHVRDEAGVLDVLVNNAAIVEGRTSSGDWPTVGDVTAADLERVYATNVFGLVRVTHAFLPLLRASSHPVVVNVSSSGGSLTRTSDPDNLASQFTLLAYPSSKSAVNMITVQYANAFADIKFNAVCPGFTATGLNDNQGTQTVEEGAEIIVRMATVGSDGPSGGFFEADGPVPW</sequence>
<protein>
    <submittedName>
        <fullName evidence="1">SDR family NAD(P)-dependent oxidoreductase</fullName>
    </submittedName>
</protein>